<accession>A0A1X0D344</accession>
<gene>
    <name evidence="1" type="ORF">BST26_16765</name>
</gene>
<dbReference type="SUPFAM" id="SSF50475">
    <property type="entry name" value="FMN-binding split barrel"/>
    <property type="match status" value="1"/>
</dbReference>
<comment type="caution">
    <text evidence="1">The sequence shown here is derived from an EMBL/GenBank/DDBJ whole genome shotgun (WGS) entry which is preliminary data.</text>
</comment>
<dbReference type="Pfam" id="PF12900">
    <property type="entry name" value="Pyridox_ox_2"/>
    <property type="match status" value="1"/>
</dbReference>
<dbReference type="PANTHER" id="PTHR34071">
    <property type="entry name" value="5-NITROIMIDAZOLE ANTIBIOTICS RESISTANCE PROTEIN, NIMA-FAMILY-RELATED PROTEIN-RELATED"/>
    <property type="match status" value="1"/>
</dbReference>
<dbReference type="Gene3D" id="2.30.110.10">
    <property type="entry name" value="Electron Transport, Fmn-binding Protein, Chain A"/>
    <property type="match status" value="1"/>
</dbReference>
<evidence type="ECO:0000313" key="2">
    <source>
        <dbReference type="Proteomes" id="UP000192801"/>
    </source>
</evidence>
<dbReference type="InterPro" id="IPR012349">
    <property type="entry name" value="Split_barrel_FMN-bd"/>
</dbReference>
<dbReference type="Proteomes" id="UP000192801">
    <property type="component" value="Unassembled WGS sequence"/>
</dbReference>
<reference evidence="1 2" key="1">
    <citation type="submission" date="2016-12" db="EMBL/GenBank/DDBJ databases">
        <title>The new phylogeny of genus Mycobacterium.</title>
        <authorList>
            <person name="Tortoli E."/>
            <person name="Trovato A."/>
            <person name="Cirillo D.M."/>
        </authorList>
    </citation>
    <scope>NUCLEOTIDE SEQUENCE [LARGE SCALE GENOMIC DNA]</scope>
    <source>
        <strain evidence="1 2">DSM 45130</strain>
    </source>
</reference>
<dbReference type="OrthoDB" id="116031at2"/>
<dbReference type="RefSeq" id="WP_083032539.1">
    <property type="nucleotide sequence ID" value="NZ_AP022618.1"/>
</dbReference>
<keyword evidence="2" id="KW-1185">Reference proteome</keyword>
<dbReference type="STRING" id="444597.BST26_16765"/>
<evidence type="ECO:0000313" key="1">
    <source>
        <dbReference type="EMBL" id="ORA66836.1"/>
    </source>
</evidence>
<dbReference type="AlphaFoldDB" id="A0A1X0D344"/>
<dbReference type="InterPro" id="IPR024747">
    <property type="entry name" value="Pyridox_Oxase-rel"/>
</dbReference>
<proteinExistence type="predicted"/>
<sequence length="204" mass="21752">MDALRELTRKTDRGGDRALLDEVFDRCLVGTLSTVFDDEPWAIPILVVRDGDRLLLHGSTGAGALRHAAAGAKVAVSAYLLDALVIAEAQIDHSANYRSAVVRGVCEVIDGDERATVLDLFTGTLIPGRDLECPPHTARDIAQTLVLALPITDGRWISKARRGPAAPSETAWTGTIPVSRNYGAPQSNSPLPIPVSVERLVAGQ</sequence>
<organism evidence="1 2">
    <name type="scientific">Mycolicibacterium insubricum</name>
    <dbReference type="NCBI Taxonomy" id="444597"/>
    <lineage>
        <taxon>Bacteria</taxon>
        <taxon>Bacillati</taxon>
        <taxon>Actinomycetota</taxon>
        <taxon>Actinomycetes</taxon>
        <taxon>Mycobacteriales</taxon>
        <taxon>Mycobacteriaceae</taxon>
        <taxon>Mycolicibacterium</taxon>
    </lineage>
</organism>
<dbReference type="EMBL" id="MVHS01000048">
    <property type="protein sequence ID" value="ORA66836.1"/>
    <property type="molecule type" value="Genomic_DNA"/>
</dbReference>
<dbReference type="PANTHER" id="PTHR34071:SF2">
    <property type="entry name" value="FLAVIN-NUCLEOTIDE-BINDING PROTEIN"/>
    <property type="match status" value="1"/>
</dbReference>
<protein>
    <submittedName>
        <fullName evidence="1">Pyridoxamine 5'-phosphate oxidase</fullName>
    </submittedName>
</protein>
<name>A0A1X0D344_9MYCO</name>